<feature type="region of interest" description="Disordered" evidence="1">
    <location>
        <begin position="112"/>
        <end position="135"/>
    </location>
</feature>
<feature type="signal peptide" evidence="2">
    <location>
        <begin position="1"/>
        <end position="17"/>
    </location>
</feature>
<evidence type="ECO:0000313" key="4">
    <source>
        <dbReference type="Proteomes" id="UP000324897"/>
    </source>
</evidence>
<protein>
    <submittedName>
        <fullName evidence="3">Uncharacterized protein</fullName>
    </submittedName>
</protein>
<accession>A0A5J9UIL5</accession>
<dbReference type="AlphaFoldDB" id="A0A5J9UIL5"/>
<proteinExistence type="predicted"/>
<dbReference type="OrthoDB" id="410267at2759"/>
<gene>
    <name evidence="3" type="ORF">EJB05_25978</name>
</gene>
<dbReference type="EMBL" id="RWGY01000013">
    <property type="protein sequence ID" value="TVU23603.1"/>
    <property type="molecule type" value="Genomic_DNA"/>
</dbReference>
<comment type="caution">
    <text evidence="3">The sequence shown here is derived from an EMBL/GenBank/DDBJ whole genome shotgun (WGS) entry which is preliminary data.</text>
</comment>
<feature type="chain" id="PRO_5023864307" evidence="2">
    <location>
        <begin position="18"/>
        <end position="135"/>
    </location>
</feature>
<dbReference type="Proteomes" id="UP000324897">
    <property type="component" value="Chromosome 2"/>
</dbReference>
<dbReference type="Gramene" id="TVU23603">
    <property type="protein sequence ID" value="TVU23603"/>
    <property type="gene ID" value="EJB05_25978"/>
</dbReference>
<evidence type="ECO:0000313" key="3">
    <source>
        <dbReference type="EMBL" id="TVU23603.1"/>
    </source>
</evidence>
<keyword evidence="2" id="KW-0732">Signal</keyword>
<reference evidence="3 4" key="1">
    <citation type="journal article" date="2019" name="Sci. Rep.">
        <title>A high-quality genome of Eragrostis curvula grass provides insights into Poaceae evolution and supports new strategies to enhance forage quality.</title>
        <authorList>
            <person name="Carballo J."/>
            <person name="Santos B.A.C.M."/>
            <person name="Zappacosta D."/>
            <person name="Garbus I."/>
            <person name="Selva J.P."/>
            <person name="Gallo C.A."/>
            <person name="Diaz A."/>
            <person name="Albertini E."/>
            <person name="Caccamo M."/>
            <person name="Echenique V."/>
        </authorList>
    </citation>
    <scope>NUCLEOTIDE SEQUENCE [LARGE SCALE GENOMIC DNA]</scope>
    <source>
        <strain evidence="4">cv. Victoria</strain>
        <tissue evidence="3">Leaf</tissue>
    </source>
</reference>
<name>A0A5J9UIL5_9POAL</name>
<organism evidence="3 4">
    <name type="scientific">Eragrostis curvula</name>
    <name type="common">weeping love grass</name>
    <dbReference type="NCBI Taxonomy" id="38414"/>
    <lineage>
        <taxon>Eukaryota</taxon>
        <taxon>Viridiplantae</taxon>
        <taxon>Streptophyta</taxon>
        <taxon>Embryophyta</taxon>
        <taxon>Tracheophyta</taxon>
        <taxon>Spermatophyta</taxon>
        <taxon>Magnoliopsida</taxon>
        <taxon>Liliopsida</taxon>
        <taxon>Poales</taxon>
        <taxon>Poaceae</taxon>
        <taxon>PACMAD clade</taxon>
        <taxon>Chloridoideae</taxon>
        <taxon>Eragrostideae</taxon>
        <taxon>Eragrostidinae</taxon>
        <taxon>Eragrostis</taxon>
    </lineage>
</organism>
<keyword evidence="4" id="KW-1185">Reference proteome</keyword>
<feature type="non-terminal residue" evidence="3">
    <location>
        <position position="1"/>
    </location>
</feature>
<evidence type="ECO:0000256" key="1">
    <source>
        <dbReference type="SAM" id="MobiDB-lite"/>
    </source>
</evidence>
<evidence type="ECO:0000256" key="2">
    <source>
        <dbReference type="SAM" id="SignalP"/>
    </source>
</evidence>
<feature type="compositionally biased region" description="Low complexity" evidence="1">
    <location>
        <begin position="123"/>
        <end position="135"/>
    </location>
</feature>
<sequence length="135" mass="13776">MLVMFLATTCGAGGALTAIDSMGHIGQALGGAAAVTAPNPVAVDSHGGAACRLRRPPLHLLVALDRRAAVHALRGVRAHGFCFGAQWPLLYAIISELFGTYMLNVRVAGRQGSTAGGSPAPTRRVSASSASGRRS</sequence>